<keyword evidence="4" id="KW-1185">Reference proteome</keyword>
<evidence type="ECO:0000313" key="3">
    <source>
        <dbReference type="EMBL" id="CAD6185201.1"/>
    </source>
</evidence>
<evidence type="ECO:0000313" key="4">
    <source>
        <dbReference type="Proteomes" id="UP000835052"/>
    </source>
</evidence>
<dbReference type="InterPro" id="IPR024053">
    <property type="entry name" value="VHL_beta_dom"/>
</dbReference>
<comment type="similarity">
    <text evidence="1">Belongs to the VHL family.</text>
</comment>
<protein>
    <recommendedName>
        <fullName evidence="2">von Hippel-Lindau disease tumour suppressor beta domain-containing protein</fullName>
    </recommendedName>
</protein>
<organism evidence="3 4">
    <name type="scientific">Caenorhabditis auriculariae</name>
    <dbReference type="NCBI Taxonomy" id="2777116"/>
    <lineage>
        <taxon>Eukaryota</taxon>
        <taxon>Metazoa</taxon>
        <taxon>Ecdysozoa</taxon>
        <taxon>Nematoda</taxon>
        <taxon>Chromadorea</taxon>
        <taxon>Rhabditida</taxon>
        <taxon>Rhabditina</taxon>
        <taxon>Rhabditomorpha</taxon>
        <taxon>Rhabditoidea</taxon>
        <taxon>Rhabditidae</taxon>
        <taxon>Peloderinae</taxon>
        <taxon>Caenorhabditis</taxon>
    </lineage>
</organism>
<dbReference type="Gene3D" id="2.60.40.780">
    <property type="entry name" value="von Hippel-Lindau disease tumour suppressor, beta domain"/>
    <property type="match status" value="1"/>
</dbReference>
<dbReference type="OrthoDB" id="413400at2759"/>
<dbReference type="AlphaFoldDB" id="A0A8S1GQH8"/>
<dbReference type="CDD" id="cd05468">
    <property type="entry name" value="pVHL"/>
    <property type="match status" value="1"/>
</dbReference>
<gene>
    <name evidence="3" type="ORF">CAUJ_LOCUS1120</name>
</gene>
<reference evidence="3" key="1">
    <citation type="submission" date="2020-10" db="EMBL/GenBank/DDBJ databases">
        <authorList>
            <person name="Kikuchi T."/>
        </authorList>
    </citation>
    <scope>NUCLEOTIDE SEQUENCE</scope>
    <source>
        <strain evidence="3">NKZ352</strain>
    </source>
</reference>
<dbReference type="InterPro" id="IPR037140">
    <property type="entry name" value="VHL_beta_dom_sf"/>
</dbReference>
<accession>A0A8S1GQH8</accession>
<dbReference type="Proteomes" id="UP000835052">
    <property type="component" value="Unassembled WGS sequence"/>
</dbReference>
<comment type="caution">
    <text evidence="3">The sequence shown here is derived from an EMBL/GenBank/DDBJ whole genome shotgun (WGS) entry which is preliminary data.</text>
</comment>
<dbReference type="Pfam" id="PF01847">
    <property type="entry name" value="VHL"/>
    <property type="match status" value="1"/>
</dbReference>
<name>A0A8S1GQH8_9PELO</name>
<dbReference type="InterPro" id="IPR036208">
    <property type="entry name" value="VHL_sf"/>
</dbReference>
<dbReference type="EMBL" id="CAJGYM010000002">
    <property type="protein sequence ID" value="CAD6185201.1"/>
    <property type="molecule type" value="Genomic_DNA"/>
</dbReference>
<evidence type="ECO:0000259" key="2">
    <source>
        <dbReference type="Pfam" id="PF01847"/>
    </source>
</evidence>
<sequence length="177" mass="20569">MVNEAGELETFPRVNSFPGGARVSLRMYNGTEETIEVFWMNFRGFPIFYARLFSHDHLTVTTYERHPWIFRRKKDGLALTVNKEKIYMPVPAPPLENPDPSTVNYTNIEISLPVLSLLELSSRKLMATVPRVVISQLVPKTIVEYLDDLYLEEARYTMLSALLINRHTRNVEDHERN</sequence>
<dbReference type="SUPFAM" id="SSF49468">
    <property type="entry name" value="VHL"/>
    <property type="match status" value="1"/>
</dbReference>
<feature type="domain" description="von Hippel-Lindau disease tumour suppressor beta" evidence="2">
    <location>
        <begin position="29"/>
        <end position="90"/>
    </location>
</feature>
<dbReference type="InterPro" id="IPR022772">
    <property type="entry name" value="VHL_tumour_suppress_b/a_dom"/>
</dbReference>
<evidence type="ECO:0000256" key="1">
    <source>
        <dbReference type="ARBA" id="ARBA00010057"/>
    </source>
</evidence>
<proteinExistence type="inferred from homology"/>